<organism evidence="2 3">
    <name type="scientific">Fusarium oxysporum f. sp. conglutinans</name>
    <dbReference type="NCBI Taxonomy" id="100902"/>
    <lineage>
        <taxon>Eukaryota</taxon>
        <taxon>Fungi</taxon>
        <taxon>Dikarya</taxon>
        <taxon>Ascomycota</taxon>
        <taxon>Pezizomycotina</taxon>
        <taxon>Sordariomycetes</taxon>
        <taxon>Hypocreomycetidae</taxon>
        <taxon>Hypocreales</taxon>
        <taxon>Nectriaceae</taxon>
        <taxon>Fusarium</taxon>
        <taxon>Fusarium oxysporum species complex</taxon>
    </lineage>
</organism>
<name>A0A8H6LPI2_FUSOX</name>
<evidence type="ECO:0000313" key="3">
    <source>
        <dbReference type="Proteomes" id="UP000593570"/>
    </source>
</evidence>
<feature type="transmembrane region" description="Helical" evidence="1">
    <location>
        <begin position="29"/>
        <end position="53"/>
    </location>
</feature>
<evidence type="ECO:0000313" key="2">
    <source>
        <dbReference type="EMBL" id="KAF6525950.1"/>
    </source>
</evidence>
<proteinExistence type="predicted"/>
<keyword evidence="1" id="KW-1133">Transmembrane helix</keyword>
<dbReference type="Proteomes" id="UP000593570">
    <property type="component" value="Unassembled WGS sequence"/>
</dbReference>
<evidence type="ECO:0000256" key="1">
    <source>
        <dbReference type="SAM" id="Phobius"/>
    </source>
</evidence>
<accession>A0A8H6LPI2</accession>
<gene>
    <name evidence="2" type="ORF">HZS61_008994</name>
</gene>
<sequence>MMAAALGLNHDYYGLPADDVVTTAVVDTIIAAVIAAVVAMVAVIVTPAPLTAICHDSNRFQNRHQRFPPRLISPPHGS</sequence>
<reference evidence="2 3" key="1">
    <citation type="journal article" date="2020" name="bioRxiv">
        <title>A chromosome-scale genome assembly for the Fusarium oxysporum strain Fo5176 to establish a model Arabidopsis-fungal pathosystem.</title>
        <authorList>
            <person name="Fokkens L."/>
            <person name="Guo L."/>
            <person name="Dora S."/>
            <person name="Wang B."/>
            <person name="Ye K."/>
            <person name="Sanchez-Rodriguez C."/>
            <person name="Croll D."/>
        </authorList>
    </citation>
    <scope>NUCLEOTIDE SEQUENCE [LARGE SCALE GENOMIC DNA]</scope>
    <source>
        <strain evidence="2 3">Fo5176</strain>
    </source>
</reference>
<keyword evidence="1" id="KW-0472">Membrane</keyword>
<dbReference type="EMBL" id="JACDXP010000003">
    <property type="protein sequence ID" value="KAF6525950.1"/>
    <property type="molecule type" value="Genomic_DNA"/>
</dbReference>
<keyword evidence="1" id="KW-0812">Transmembrane</keyword>
<comment type="caution">
    <text evidence="2">The sequence shown here is derived from an EMBL/GenBank/DDBJ whole genome shotgun (WGS) entry which is preliminary data.</text>
</comment>
<protein>
    <submittedName>
        <fullName evidence="2">Uncharacterized protein</fullName>
    </submittedName>
</protein>
<dbReference type="AlphaFoldDB" id="A0A8H6LPI2"/>